<sequence>MRLYRYRPSPAPSPSTQLHFLGSVLPRLEDRAVDGTAMPEELLAWGRPAFCSFCLKSVSSAAGGQSPRPGHIETTKLRRHTTAAVITLLLRVHTMLLVSAVHVLTWSTCTDCTVTVRHCGTAFESHNSRCKQRSDYTDTASTSLHRH</sequence>
<accession>M7BSA7</accession>
<protein>
    <submittedName>
        <fullName evidence="1">Uncharacterized protein</fullName>
    </submittedName>
</protein>
<proteinExistence type="predicted"/>
<organism evidence="1 2">
    <name type="scientific">Chelonia mydas</name>
    <name type="common">Green sea-turtle</name>
    <name type="synonym">Chelonia agassizi</name>
    <dbReference type="NCBI Taxonomy" id="8469"/>
    <lineage>
        <taxon>Eukaryota</taxon>
        <taxon>Metazoa</taxon>
        <taxon>Chordata</taxon>
        <taxon>Craniata</taxon>
        <taxon>Vertebrata</taxon>
        <taxon>Euteleostomi</taxon>
        <taxon>Archelosauria</taxon>
        <taxon>Testudinata</taxon>
        <taxon>Testudines</taxon>
        <taxon>Cryptodira</taxon>
        <taxon>Durocryptodira</taxon>
        <taxon>Americhelydia</taxon>
        <taxon>Chelonioidea</taxon>
        <taxon>Cheloniidae</taxon>
        <taxon>Chelonia</taxon>
    </lineage>
</organism>
<reference evidence="2" key="1">
    <citation type="journal article" date="2013" name="Nat. Genet.">
        <title>The draft genomes of soft-shell turtle and green sea turtle yield insights into the development and evolution of the turtle-specific body plan.</title>
        <authorList>
            <person name="Wang Z."/>
            <person name="Pascual-Anaya J."/>
            <person name="Zadissa A."/>
            <person name="Li W."/>
            <person name="Niimura Y."/>
            <person name="Huang Z."/>
            <person name="Li C."/>
            <person name="White S."/>
            <person name="Xiong Z."/>
            <person name="Fang D."/>
            <person name="Wang B."/>
            <person name="Ming Y."/>
            <person name="Chen Y."/>
            <person name="Zheng Y."/>
            <person name="Kuraku S."/>
            <person name="Pignatelli M."/>
            <person name="Herrero J."/>
            <person name="Beal K."/>
            <person name="Nozawa M."/>
            <person name="Li Q."/>
            <person name="Wang J."/>
            <person name="Zhang H."/>
            <person name="Yu L."/>
            <person name="Shigenobu S."/>
            <person name="Wang J."/>
            <person name="Liu J."/>
            <person name="Flicek P."/>
            <person name="Searle S."/>
            <person name="Wang J."/>
            <person name="Kuratani S."/>
            <person name="Yin Y."/>
            <person name="Aken B."/>
            <person name="Zhang G."/>
            <person name="Irie N."/>
        </authorList>
    </citation>
    <scope>NUCLEOTIDE SEQUENCE [LARGE SCALE GENOMIC DNA]</scope>
</reference>
<keyword evidence="2" id="KW-1185">Reference proteome</keyword>
<evidence type="ECO:0000313" key="2">
    <source>
        <dbReference type="Proteomes" id="UP000031443"/>
    </source>
</evidence>
<name>M7BSA7_CHEMY</name>
<dbReference type="EMBL" id="KB547573">
    <property type="protein sequence ID" value="EMP30992.1"/>
    <property type="molecule type" value="Genomic_DNA"/>
</dbReference>
<gene>
    <name evidence="1" type="ORF">UY3_11895</name>
</gene>
<dbReference type="AlphaFoldDB" id="M7BSA7"/>
<evidence type="ECO:0000313" key="1">
    <source>
        <dbReference type="EMBL" id="EMP30992.1"/>
    </source>
</evidence>
<dbReference type="Proteomes" id="UP000031443">
    <property type="component" value="Unassembled WGS sequence"/>
</dbReference>